<dbReference type="InterPro" id="IPR030923">
    <property type="entry name" value="LptG"/>
</dbReference>
<feature type="transmembrane region" description="Helical" evidence="6">
    <location>
        <begin position="60"/>
        <end position="79"/>
    </location>
</feature>
<feature type="transmembrane region" description="Helical" evidence="6">
    <location>
        <begin position="345"/>
        <end position="362"/>
    </location>
</feature>
<sequence length="365" mass="39920">MILHFYFARRFMRAYLGTFGVFVALTFLLNLVEEIGRFGPDTITFLGAVELTALRVPANIYQITPLIMILATLILYLGLARSSEMVVTRASGRSALRALISPFLTALLLGALMVGVFNPIVATTTKRYEALKTSYKEGGISVFSISREGLWLRQGSQRGQTVIRALTANSDGSALTDVTFISFDPEGAPLRRIEAGTATLNDGAWSLTDAKSWDLSMNVNPEANAAFYDDLTIPTTLTRQGIVDTFGDPLIVPIWQLPAYISDLETAGFSGRRHAIWLQMELSRPLFLAAMVLVGAAFTMRHTRFGRTGIMVLSAVLLAFALYFMRNFAQILGENGQLPLQLAAWAPPVAAILLPLGLILHLEDG</sequence>
<evidence type="ECO:0000256" key="3">
    <source>
        <dbReference type="ARBA" id="ARBA00022692"/>
    </source>
</evidence>
<dbReference type="NCBIfam" id="TIGR04408">
    <property type="entry name" value="LptG_lptG"/>
    <property type="match status" value="1"/>
</dbReference>
<accession>A0A1M4N0N7</accession>
<keyword evidence="5 6" id="KW-0472">Membrane</keyword>
<keyword evidence="4 6" id="KW-1133">Transmembrane helix</keyword>
<evidence type="ECO:0000256" key="5">
    <source>
        <dbReference type="ARBA" id="ARBA00023136"/>
    </source>
</evidence>
<evidence type="ECO:0000256" key="4">
    <source>
        <dbReference type="ARBA" id="ARBA00022989"/>
    </source>
</evidence>
<feature type="transmembrane region" description="Helical" evidence="6">
    <location>
        <begin position="305"/>
        <end position="325"/>
    </location>
</feature>
<evidence type="ECO:0000313" key="7">
    <source>
        <dbReference type="EMBL" id="SCM68389.1"/>
    </source>
</evidence>
<proteinExistence type="predicted"/>
<dbReference type="EMBL" id="FMJB01000055">
    <property type="protein sequence ID" value="SCM68389.1"/>
    <property type="molecule type" value="Genomic_DNA"/>
</dbReference>
<dbReference type="RefSeq" id="WP_072707011.1">
    <property type="nucleotide sequence ID" value="NZ_FMJB01000055.1"/>
</dbReference>
<dbReference type="InterPro" id="IPR005495">
    <property type="entry name" value="LptG/LptF_permease"/>
</dbReference>
<protein>
    <submittedName>
        <fullName evidence="7">Putative LPS export ABC transporter permease LptG</fullName>
    </submittedName>
</protein>
<evidence type="ECO:0000256" key="2">
    <source>
        <dbReference type="ARBA" id="ARBA00022475"/>
    </source>
</evidence>
<organism evidence="7 8">
    <name type="scientific">Donghicola eburneus</name>
    <dbReference type="NCBI Taxonomy" id="393278"/>
    <lineage>
        <taxon>Bacteria</taxon>
        <taxon>Pseudomonadati</taxon>
        <taxon>Pseudomonadota</taxon>
        <taxon>Alphaproteobacteria</taxon>
        <taxon>Rhodobacterales</taxon>
        <taxon>Roseobacteraceae</taxon>
        <taxon>Donghicola</taxon>
    </lineage>
</organism>
<evidence type="ECO:0000313" key="8">
    <source>
        <dbReference type="Proteomes" id="UP000184085"/>
    </source>
</evidence>
<comment type="subcellular location">
    <subcellularLocation>
        <location evidence="1">Cell membrane</location>
        <topology evidence="1">Multi-pass membrane protein</topology>
    </subcellularLocation>
</comment>
<feature type="transmembrane region" description="Helical" evidence="6">
    <location>
        <begin position="282"/>
        <end position="298"/>
    </location>
</feature>
<dbReference type="GO" id="GO:0015920">
    <property type="term" value="P:lipopolysaccharide transport"/>
    <property type="evidence" value="ECO:0007669"/>
    <property type="project" value="TreeGrafter"/>
</dbReference>
<keyword evidence="3 6" id="KW-0812">Transmembrane</keyword>
<evidence type="ECO:0000256" key="6">
    <source>
        <dbReference type="SAM" id="Phobius"/>
    </source>
</evidence>
<feature type="transmembrane region" description="Helical" evidence="6">
    <location>
        <begin position="99"/>
        <end position="117"/>
    </location>
</feature>
<feature type="transmembrane region" description="Helical" evidence="6">
    <location>
        <begin position="12"/>
        <end position="32"/>
    </location>
</feature>
<keyword evidence="8" id="KW-1185">Reference proteome</keyword>
<dbReference type="Pfam" id="PF03739">
    <property type="entry name" value="LptF_LptG"/>
    <property type="match status" value="1"/>
</dbReference>
<keyword evidence="2" id="KW-1003">Cell membrane</keyword>
<evidence type="ECO:0000256" key="1">
    <source>
        <dbReference type="ARBA" id="ARBA00004651"/>
    </source>
</evidence>
<dbReference type="PANTHER" id="PTHR33529">
    <property type="entry name" value="SLR0882 PROTEIN-RELATED"/>
    <property type="match status" value="1"/>
</dbReference>
<reference evidence="8" key="1">
    <citation type="submission" date="2016-09" db="EMBL/GenBank/DDBJ databases">
        <authorList>
            <person name="Wibberg D."/>
        </authorList>
    </citation>
    <scope>NUCLEOTIDE SEQUENCE [LARGE SCALE GENOMIC DNA]</scope>
</reference>
<dbReference type="AlphaFoldDB" id="A0A1M4N0N7"/>
<gene>
    <name evidence="7" type="primary">lptG</name>
    <name evidence="7" type="ORF">KARMA_2607</name>
</gene>
<dbReference type="GO" id="GO:0055085">
    <property type="term" value="P:transmembrane transport"/>
    <property type="evidence" value="ECO:0007669"/>
    <property type="project" value="InterPro"/>
</dbReference>
<dbReference type="Proteomes" id="UP000184085">
    <property type="component" value="Unassembled WGS sequence"/>
</dbReference>
<name>A0A1M4N0N7_9RHOB</name>
<dbReference type="GO" id="GO:0043190">
    <property type="term" value="C:ATP-binding cassette (ABC) transporter complex"/>
    <property type="evidence" value="ECO:0007669"/>
    <property type="project" value="InterPro"/>
</dbReference>
<dbReference type="PANTHER" id="PTHR33529:SF2">
    <property type="entry name" value="LIPOPOLYSACCHARIDE EXPORT SYSTEM PERMEASE PROTEIN LPTG"/>
    <property type="match status" value="1"/>
</dbReference>